<gene>
    <name evidence="1" type="ORF">E2C01_043545</name>
</gene>
<dbReference type="Proteomes" id="UP000324222">
    <property type="component" value="Unassembled WGS sequence"/>
</dbReference>
<sequence>MYSGRQPHSHHSPAHLNITVIGFPFVATSPPPLPPLPTTVLSGRPNLMMTLSFIKRKHVHYRLAALCHNCIRHHHYHNSSQFIRLSS</sequence>
<comment type="caution">
    <text evidence="1">The sequence shown here is derived from an EMBL/GenBank/DDBJ whole genome shotgun (WGS) entry which is preliminary data.</text>
</comment>
<proteinExistence type="predicted"/>
<accession>A0A5B7FXL7</accession>
<dbReference type="AlphaFoldDB" id="A0A5B7FXL7"/>
<name>A0A5B7FXL7_PORTR</name>
<evidence type="ECO:0000313" key="1">
    <source>
        <dbReference type="EMBL" id="MPC49733.1"/>
    </source>
</evidence>
<dbReference type="EMBL" id="VSRR010009064">
    <property type="protein sequence ID" value="MPC49733.1"/>
    <property type="molecule type" value="Genomic_DNA"/>
</dbReference>
<keyword evidence="2" id="KW-1185">Reference proteome</keyword>
<reference evidence="1 2" key="1">
    <citation type="submission" date="2019-05" db="EMBL/GenBank/DDBJ databases">
        <title>Another draft genome of Portunus trituberculatus and its Hox gene families provides insights of decapod evolution.</title>
        <authorList>
            <person name="Jeong J.-H."/>
            <person name="Song I."/>
            <person name="Kim S."/>
            <person name="Choi T."/>
            <person name="Kim D."/>
            <person name="Ryu S."/>
            <person name="Kim W."/>
        </authorList>
    </citation>
    <scope>NUCLEOTIDE SEQUENCE [LARGE SCALE GENOMIC DNA]</scope>
    <source>
        <tissue evidence="1">Muscle</tissue>
    </source>
</reference>
<protein>
    <submittedName>
        <fullName evidence="1">Uncharacterized protein</fullName>
    </submittedName>
</protein>
<evidence type="ECO:0000313" key="2">
    <source>
        <dbReference type="Proteomes" id="UP000324222"/>
    </source>
</evidence>
<organism evidence="1 2">
    <name type="scientific">Portunus trituberculatus</name>
    <name type="common">Swimming crab</name>
    <name type="synonym">Neptunus trituberculatus</name>
    <dbReference type="NCBI Taxonomy" id="210409"/>
    <lineage>
        <taxon>Eukaryota</taxon>
        <taxon>Metazoa</taxon>
        <taxon>Ecdysozoa</taxon>
        <taxon>Arthropoda</taxon>
        <taxon>Crustacea</taxon>
        <taxon>Multicrustacea</taxon>
        <taxon>Malacostraca</taxon>
        <taxon>Eumalacostraca</taxon>
        <taxon>Eucarida</taxon>
        <taxon>Decapoda</taxon>
        <taxon>Pleocyemata</taxon>
        <taxon>Brachyura</taxon>
        <taxon>Eubrachyura</taxon>
        <taxon>Portunoidea</taxon>
        <taxon>Portunidae</taxon>
        <taxon>Portuninae</taxon>
        <taxon>Portunus</taxon>
    </lineage>
</organism>